<keyword evidence="1" id="KW-0479">Metal-binding</keyword>
<dbReference type="Proteomes" id="UP000193560">
    <property type="component" value="Unassembled WGS sequence"/>
</dbReference>
<feature type="region of interest" description="Disordered" evidence="4">
    <location>
        <begin position="111"/>
        <end position="166"/>
    </location>
</feature>
<feature type="compositionally biased region" description="Low complexity" evidence="4">
    <location>
        <begin position="1"/>
        <end position="18"/>
    </location>
</feature>
<accession>A0A1X2IIC2</accession>
<keyword evidence="3" id="KW-0862">Zinc</keyword>
<comment type="caution">
    <text evidence="6">The sequence shown here is derived from an EMBL/GenBank/DDBJ whole genome shotgun (WGS) entry which is preliminary data.</text>
</comment>
<protein>
    <recommendedName>
        <fullName evidence="5">FYVE zinc finger domain-containing protein</fullName>
    </recommendedName>
</protein>
<evidence type="ECO:0000313" key="6">
    <source>
        <dbReference type="EMBL" id="ORZ17051.1"/>
    </source>
</evidence>
<feature type="compositionally biased region" description="Polar residues" evidence="4">
    <location>
        <begin position="490"/>
        <end position="530"/>
    </location>
</feature>
<feature type="region of interest" description="Disordered" evidence="4">
    <location>
        <begin position="383"/>
        <end position="477"/>
    </location>
</feature>
<reference evidence="6 7" key="1">
    <citation type="submission" date="2016-07" db="EMBL/GenBank/DDBJ databases">
        <title>Pervasive Adenine N6-methylation of Active Genes in Fungi.</title>
        <authorList>
            <consortium name="DOE Joint Genome Institute"/>
            <person name="Mondo S.J."/>
            <person name="Dannebaum R.O."/>
            <person name="Kuo R.C."/>
            <person name="Labutti K."/>
            <person name="Haridas S."/>
            <person name="Kuo A."/>
            <person name="Salamov A."/>
            <person name="Ahrendt S.R."/>
            <person name="Lipzen A."/>
            <person name="Sullivan W."/>
            <person name="Andreopoulos W.B."/>
            <person name="Clum A."/>
            <person name="Lindquist E."/>
            <person name="Daum C."/>
            <person name="Ramamoorthy G.K."/>
            <person name="Gryganskyi A."/>
            <person name="Culley D."/>
            <person name="Magnuson J.K."/>
            <person name="James T.Y."/>
            <person name="O'Malley M.A."/>
            <person name="Stajich J.E."/>
            <person name="Spatafora J.W."/>
            <person name="Visel A."/>
            <person name="Grigoriev I.V."/>
        </authorList>
    </citation>
    <scope>NUCLEOTIDE SEQUENCE [LARGE SCALE GENOMIC DNA]</scope>
    <source>
        <strain evidence="6 7">NRRL 1336</strain>
    </source>
</reference>
<dbReference type="SUPFAM" id="SSF57903">
    <property type="entry name" value="FYVE/PHD zinc finger"/>
    <property type="match status" value="1"/>
</dbReference>
<dbReference type="EMBL" id="MCGE01000010">
    <property type="protein sequence ID" value="ORZ17051.1"/>
    <property type="molecule type" value="Genomic_DNA"/>
</dbReference>
<feature type="compositionally biased region" description="Polar residues" evidence="4">
    <location>
        <begin position="458"/>
        <end position="477"/>
    </location>
</feature>
<keyword evidence="7" id="KW-1185">Reference proteome</keyword>
<evidence type="ECO:0000313" key="7">
    <source>
        <dbReference type="Proteomes" id="UP000193560"/>
    </source>
</evidence>
<evidence type="ECO:0000256" key="1">
    <source>
        <dbReference type="ARBA" id="ARBA00022723"/>
    </source>
</evidence>
<evidence type="ECO:0000256" key="3">
    <source>
        <dbReference type="ARBA" id="ARBA00022833"/>
    </source>
</evidence>
<gene>
    <name evidence="6" type="ORF">BCR42DRAFT_437130</name>
</gene>
<feature type="domain" description="FYVE zinc finger" evidence="5">
    <location>
        <begin position="786"/>
        <end position="854"/>
    </location>
</feature>
<feature type="region of interest" description="Disordered" evidence="4">
    <location>
        <begin position="490"/>
        <end position="535"/>
    </location>
</feature>
<feature type="compositionally biased region" description="Polar residues" evidence="4">
    <location>
        <begin position="62"/>
        <end position="78"/>
    </location>
</feature>
<keyword evidence="2" id="KW-0863">Zinc-finger</keyword>
<organism evidence="6 7">
    <name type="scientific">Absidia repens</name>
    <dbReference type="NCBI Taxonomy" id="90262"/>
    <lineage>
        <taxon>Eukaryota</taxon>
        <taxon>Fungi</taxon>
        <taxon>Fungi incertae sedis</taxon>
        <taxon>Mucoromycota</taxon>
        <taxon>Mucoromycotina</taxon>
        <taxon>Mucoromycetes</taxon>
        <taxon>Mucorales</taxon>
        <taxon>Cunninghamellaceae</taxon>
        <taxon>Absidia</taxon>
    </lineage>
</organism>
<dbReference type="GO" id="GO:0008270">
    <property type="term" value="F:zinc ion binding"/>
    <property type="evidence" value="ECO:0007669"/>
    <property type="project" value="UniProtKB-KW"/>
</dbReference>
<evidence type="ECO:0000256" key="2">
    <source>
        <dbReference type="ARBA" id="ARBA00022771"/>
    </source>
</evidence>
<evidence type="ECO:0000259" key="5">
    <source>
        <dbReference type="SMART" id="SM00064"/>
    </source>
</evidence>
<proteinExistence type="predicted"/>
<sequence>MTTSSQQNQQPTTRNSSTAYGNGYDNRSIPYMNYASLYQENQQQPALKSSRFSSDHTRKRNSPPSASSTAHNTTSIRRNNIVPHLNAPALKQHQTQNTRYCDLSTPYFTAQRQHRLSPTPSISKQNKAEAFTPPSSPSLQRSRKTTRRATLPVHSSGATFDSNADHDDGTFEYDHTTATNSFSNMDRQQQRYYDIRDDHGSMELDYSQHQNIDYDHRSRQQSHHQHRYPLDSSETQPPAYLARRRSLADVSSRSPHFTPSRSSALPLNLSSQHHHQQQQQQQHAHSTELGQARIRHPSWLDSAGFMRPSKCSACNPDPPAKRSIITPPVGVGVPAFGPPPDSIGSTSPKYSIIRRSSLSRVDLSYDKGNKNDQRYALATSSSTVLSGNGRKKLNGSAYVDRPFRPHQRRRLSSPQLGAHLNHDRRHSSANLEKSLQHEHSKSTRKWDGDNGWRHDIPYTNTNDNNLNRSHTANSHNRQMKLSGTGLATLAESNQDQSSSPTLAWNTDLSRSPSPSAATTNITTTLPNDDTISAPPLSTKELDREVTVNKVTKLLSQLLRPEHANLLGDLQDLFGKDAKLQHQQSLSTVMNDIIQRGGLVQDHLLDLEQQLQTLLDISQSSCTSTENATEHHHLQVTSGLSSSTLVAEKGIPSMDKRLTSSLSSVSDLNMTSTCTELMDTHHNQQHFLSASGKGMERWTAKIFSTFGKWLTDLNHGYLKNYETAPDGSITTMIITGKVETMEPSLLSSLFDTNKPETSTLSTENYPISHQYTLSLSPEERKRSFGVRPLDSWISDEQVKHCQFETKSTHCQCEFNWTNRRHHCRSSNRLPLFTEERPNQVKWSRVCDSCCYHMIGTYLVPI</sequence>
<feature type="compositionally biased region" description="Polar residues" evidence="4">
    <location>
        <begin position="41"/>
        <end position="52"/>
    </location>
</feature>
<dbReference type="InterPro" id="IPR011011">
    <property type="entry name" value="Znf_FYVE_PHD"/>
</dbReference>
<dbReference type="InterPro" id="IPR000306">
    <property type="entry name" value="Znf_FYVE"/>
</dbReference>
<dbReference type="OrthoDB" id="660555at2759"/>
<feature type="region of interest" description="Disordered" evidence="4">
    <location>
        <begin position="216"/>
        <end position="289"/>
    </location>
</feature>
<feature type="region of interest" description="Disordered" evidence="4">
    <location>
        <begin position="1"/>
        <end position="28"/>
    </location>
</feature>
<dbReference type="STRING" id="90262.A0A1X2IIC2"/>
<dbReference type="AlphaFoldDB" id="A0A1X2IIC2"/>
<feature type="compositionally biased region" description="Basic and acidic residues" evidence="4">
    <location>
        <begin position="434"/>
        <end position="456"/>
    </location>
</feature>
<feature type="compositionally biased region" description="Polar residues" evidence="4">
    <location>
        <begin position="249"/>
        <end position="271"/>
    </location>
</feature>
<dbReference type="SMART" id="SM00064">
    <property type="entry name" value="FYVE"/>
    <property type="match status" value="1"/>
</dbReference>
<name>A0A1X2IIC2_9FUNG</name>
<feature type="compositionally biased region" description="Polar residues" evidence="4">
    <location>
        <begin position="111"/>
        <end position="125"/>
    </location>
</feature>
<feature type="region of interest" description="Disordered" evidence="4">
    <location>
        <begin position="41"/>
        <end position="79"/>
    </location>
</feature>
<evidence type="ECO:0000256" key="4">
    <source>
        <dbReference type="SAM" id="MobiDB-lite"/>
    </source>
</evidence>